<dbReference type="SMART" id="SM00220">
    <property type="entry name" value="S_TKc"/>
    <property type="match status" value="1"/>
</dbReference>
<dbReference type="Pfam" id="PF00069">
    <property type="entry name" value="Pkinase"/>
    <property type="match status" value="1"/>
</dbReference>
<feature type="region of interest" description="Disordered" evidence="10">
    <location>
        <begin position="1"/>
        <end position="94"/>
    </location>
</feature>
<feature type="compositionally biased region" description="Acidic residues" evidence="10">
    <location>
        <begin position="459"/>
        <end position="481"/>
    </location>
</feature>
<gene>
    <name evidence="12" type="ORF">DAKH74_035430</name>
</gene>
<feature type="binding site" evidence="9">
    <location>
        <position position="236"/>
    </location>
    <ligand>
        <name>ATP</name>
        <dbReference type="ChEBI" id="CHEBI:30616"/>
    </ligand>
</feature>
<protein>
    <recommendedName>
        <fullName evidence="1">non-specific serine/threonine protein kinase</fullName>
        <ecNumber evidence="1">2.7.11.1</ecNumber>
    </recommendedName>
</protein>
<evidence type="ECO:0000256" key="8">
    <source>
        <dbReference type="ARBA" id="ARBA00048679"/>
    </source>
</evidence>
<evidence type="ECO:0000259" key="11">
    <source>
        <dbReference type="PROSITE" id="PS50011"/>
    </source>
</evidence>
<evidence type="ECO:0000256" key="5">
    <source>
        <dbReference type="ARBA" id="ARBA00022777"/>
    </source>
</evidence>
<keyword evidence="5" id="KW-0418">Kinase</keyword>
<evidence type="ECO:0000256" key="3">
    <source>
        <dbReference type="ARBA" id="ARBA00022679"/>
    </source>
</evidence>
<feature type="compositionally biased region" description="Acidic residues" evidence="10">
    <location>
        <begin position="506"/>
        <end position="517"/>
    </location>
</feature>
<dbReference type="PROSITE" id="PS50011">
    <property type="entry name" value="PROTEIN_KINASE_DOM"/>
    <property type="match status" value="1"/>
</dbReference>
<sequence length="658" mass="72254">MPKLLPGGLFHHSNDHAGNAVSHAGDTNANANAHSHNDMVHSPDSPNGLKPSRSFLSFMGRNKSNDSLKSRRSSGDASAAIDTHHDDVISPKPSHSMLELKRFFRPPVHKKPQSIHPHPPITHPGRKPNRLSQTQGRRVVDADASPVAVSTIPPGESLPTKNPQHSAHTQSAVPPSADSVLSLSADINIYHDDSILAQKYGKLGKTLGAGAGGSVKILVRPSDNAIFAVKEFRPRKTSESIKEYAKKCTAEFLVGSSLHHPNVVQTMDVFSDSKQNKYFEVMEYLPVDFFAVVMTGKMSRGEINCCFKQICAGVHYLHSMGLAHRDLKLDNCCMNDQGILKLIDFGSAVIFRYPFEQKITRAHGIVGSDPYLAPEVLVHSVKYDPQGVDIWSIGIIFCCMMLKRFPWKVPRDVDDNYRLYRQPDDEEHDYVESARHHEVLLQERRDRRAAAAAKVPGDDTIEGDTPDVNEEAGADPQDNDGESTLNNKADGEGDGDVPDVGKLDIGDGDGDGDEVADEPVSIAVPEPRKPVQQAYDREAAATPTSVQEPASAVVPTPTPSATPSGTGTSAPRHHHKKPVQGPYRLMRLLPHASRPIISRILKIDPAERATFADIYADEWFTSIPVCTMDIDKKTVQRAPGHHHTIVREENDRVHTYKV</sequence>
<keyword evidence="6 9" id="KW-0067">ATP-binding</keyword>
<comment type="catalytic activity">
    <reaction evidence="7">
        <text>L-threonyl-[protein] + ATP = O-phospho-L-threonyl-[protein] + ADP + H(+)</text>
        <dbReference type="Rhea" id="RHEA:46608"/>
        <dbReference type="Rhea" id="RHEA-COMP:11060"/>
        <dbReference type="Rhea" id="RHEA-COMP:11605"/>
        <dbReference type="ChEBI" id="CHEBI:15378"/>
        <dbReference type="ChEBI" id="CHEBI:30013"/>
        <dbReference type="ChEBI" id="CHEBI:30616"/>
        <dbReference type="ChEBI" id="CHEBI:61977"/>
        <dbReference type="ChEBI" id="CHEBI:456216"/>
        <dbReference type="EC" id="2.7.11.1"/>
    </reaction>
</comment>
<feature type="compositionally biased region" description="Polar residues" evidence="10">
    <location>
        <begin position="25"/>
        <end position="34"/>
    </location>
</feature>
<dbReference type="PANTHER" id="PTHR24343:SF137">
    <property type="entry name" value="SERINE_THREONINE-PROTEIN KINASE HRK1"/>
    <property type="match status" value="1"/>
</dbReference>
<dbReference type="PANTHER" id="PTHR24343">
    <property type="entry name" value="SERINE/THREONINE KINASE"/>
    <property type="match status" value="1"/>
</dbReference>
<reference evidence="12 13" key="1">
    <citation type="journal article" date="2023" name="Elife">
        <title>Identification of key yeast species and microbe-microbe interactions impacting larval growth of Drosophila in the wild.</title>
        <authorList>
            <person name="Mure A."/>
            <person name="Sugiura Y."/>
            <person name="Maeda R."/>
            <person name="Honda K."/>
            <person name="Sakurai N."/>
            <person name="Takahashi Y."/>
            <person name="Watada M."/>
            <person name="Katoh T."/>
            <person name="Gotoh A."/>
            <person name="Gotoh Y."/>
            <person name="Taniguchi I."/>
            <person name="Nakamura K."/>
            <person name="Hayashi T."/>
            <person name="Katayama T."/>
            <person name="Uemura T."/>
            <person name="Hattori Y."/>
        </authorList>
    </citation>
    <scope>NUCLEOTIDE SEQUENCE [LARGE SCALE GENOMIC DNA]</scope>
    <source>
        <strain evidence="12 13">KH-74</strain>
    </source>
</reference>
<dbReference type="InterPro" id="IPR008271">
    <property type="entry name" value="Ser/Thr_kinase_AS"/>
</dbReference>
<evidence type="ECO:0000256" key="4">
    <source>
        <dbReference type="ARBA" id="ARBA00022741"/>
    </source>
</evidence>
<evidence type="ECO:0000313" key="13">
    <source>
        <dbReference type="Proteomes" id="UP001377567"/>
    </source>
</evidence>
<evidence type="ECO:0000256" key="9">
    <source>
        <dbReference type="PROSITE-ProRule" id="PRU10141"/>
    </source>
</evidence>
<dbReference type="AlphaFoldDB" id="A0AAV5RZZ9"/>
<feature type="compositionally biased region" description="Low complexity" evidence="10">
    <location>
        <begin position="549"/>
        <end position="570"/>
    </location>
</feature>
<evidence type="ECO:0000256" key="7">
    <source>
        <dbReference type="ARBA" id="ARBA00047899"/>
    </source>
</evidence>
<comment type="catalytic activity">
    <reaction evidence="8">
        <text>L-seryl-[protein] + ATP = O-phospho-L-seryl-[protein] + ADP + H(+)</text>
        <dbReference type="Rhea" id="RHEA:17989"/>
        <dbReference type="Rhea" id="RHEA-COMP:9863"/>
        <dbReference type="Rhea" id="RHEA-COMP:11604"/>
        <dbReference type="ChEBI" id="CHEBI:15378"/>
        <dbReference type="ChEBI" id="CHEBI:29999"/>
        <dbReference type="ChEBI" id="CHEBI:30616"/>
        <dbReference type="ChEBI" id="CHEBI:83421"/>
        <dbReference type="ChEBI" id="CHEBI:456216"/>
        <dbReference type="EC" id="2.7.11.1"/>
    </reaction>
</comment>
<dbReference type="InterPro" id="IPR011009">
    <property type="entry name" value="Kinase-like_dom_sf"/>
</dbReference>
<name>A0AAV5RZZ9_MAUHU</name>
<dbReference type="PROSITE" id="PS00107">
    <property type="entry name" value="PROTEIN_KINASE_ATP"/>
    <property type="match status" value="1"/>
</dbReference>
<keyword evidence="2" id="KW-0723">Serine/threonine-protein kinase</keyword>
<feature type="region of interest" description="Disordered" evidence="10">
    <location>
        <begin position="108"/>
        <end position="175"/>
    </location>
</feature>
<accession>A0AAV5RZZ9</accession>
<keyword evidence="3" id="KW-0808">Transferase</keyword>
<dbReference type="Gene3D" id="1.10.510.10">
    <property type="entry name" value="Transferase(Phosphotransferase) domain 1"/>
    <property type="match status" value="1"/>
</dbReference>
<organism evidence="12 13">
    <name type="scientific">Maudiozyma humilis</name>
    <name type="common">Sour dough yeast</name>
    <name type="synonym">Kazachstania humilis</name>
    <dbReference type="NCBI Taxonomy" id="51915"/>
    <lineage>
        <taxon>Eukaryota</taxon>
        <taxon>Fungi</taxon>
        <taxon>Dikarya</taxon>
        <taxon>Ascomycota</taxon>
        <taxon>Saccharomycotina</taxon>
        <taxon>Saccharomycetes</taxon>
        <taxon>Saccharomycetales</taxon>
        <taxon>Saccharomycetaceae</taxon>
        <taxon>Maudiozyma</taxon>
    </lineage>
</organism>
<dbReference type="GO" id="GO:0005829">
    <property type="term" value="C:cytosol"/>
    <property type="evidence" value="ECO:0007669"/>
    <property type="project" value="TreeGrafter"/>
</dbReference>
<feature type="region of interest" description="Disordered" evidence="10">
    <location>
        <begin position="447"/>
        <end position="578"/>
    </location>
</feature>
<dbReference type="InterPro" id="IPR000719">
    <property type="entry name" value="Prot_kinase_dom"/>
</dbReference>
<evidence type="ECO:0000313" key="12">
    <source>
        <dbReference type="EMBL" id="GMM56927.1"/>
    </source>
</evidence>
<dbReference type="EMBL" id="BTGD01000010">
    <property type="protein sequence ID" value="GMM56927.1"/>
    <property type="molecule type" value="Genomic_DNA"/>
</dbReference>
<evidence type="ECO:0000256" key="2">
    <source>
        <dbReference type="ARBA" id="ARBA00022527"/>
    </source>
</evidence>
<dbReference type="Proteomes" id="UP001377567">
    <property type="component" value="Unassembled WGS sequence"/>
</dbReference>
<dbReference type="GO" id="GO:0004674">
    <property type="term" value="F:protein serine/threonine kinase activity"/>
    <property type="evidence" value="ECO:0007669"/>
    <property type="project" value="UniProtKB-KW"/>
</dbReference>
<dbReference type="SUPFAM" id="SSF56112">
    <property type="entry name" value="Protein kinase-like (PK-like)"/>
    <property type="match status" value="1"/>
</dbReference>
<dbReference type="InterPro" id="IPR017441">
    <property type="entry name" value="Protein_kinase_ATP_BS"/>
</dbReference>
<evidence type="ECO:0000256" key="10">
    <source>
        <dbReference type="SAM" id="MobiDB-lite"/>
    </source>
</evidence>
<evidence type="ECO:0000256" key="6">
    <source>
        <dbReference type="ARBA" id="ARBA00022840"/>
    </source>
</evidence>
<feature type="domain" description="Protein kinase" evidence="11">
    <location>
        <begin position="201"/>
        <end position="620"/>
    </location>
</feature>
<dbReference type="EC" id="2.7.11.1" evidence="1"/>
<feature type="compositionally biased region" description="Polar residues" evidence="10">
    <location>
        <begin position="159"/>
        <end position="173"/>
    </location>
</feature>
<comment type="caution">
    <text evidence="12">The sequence shown here is derived from an EMBL/GenBank/DDBJ whole genome shotgun (WGS) entry which is preliminary data.</text>
</comment>
<dbReference type="PROSITE" id="PS00108">
    <property type="entry name" value="PROTEIN_KINASE_ST"/>
    <property type="match status" value="1"/>
</dbReference>
<dbReference type="GO" id="GO:0005524">
    <property type="term" value="F:ATP binding"/>
    <property type="evidence" value="ECO:0007669"/>
    <property type="project" value="UniProtKB-UniRule"/>
</dbReference>
<keyword evidence="13" id="KW-1185">Reference proteome</keyword>
<evidence type="ECO:0000256" key="1">
    <source>
        <dbReference type="ARBA" id="ARBA00012513"/>
    </source>
</evidence>
<proteinExistence type="predicted"/>
<keyword evidence="4 9" id="KW-0547">Nucleotide-binding</keyword>